<reference evidence="1 2" key="1">
    <citation type="journal article" date="2014" name="Nature">
        <title>The genome of the recently domesticated crop plant sugar beet (Beta vulgaris).</title>
        <authorList>
            <person name="Dohm J.C."/>
            <person name="Minoche A.E."/>
            <person name="Holtgrawe D."/>
            <person name="Capella-Gutierrez S."/>
            <person name="Zakrzewski F."/>
            <person name="Tafer H."/>
            <person name="Rupp O."/>
            <person name="Sorensen T.R."/>
            <person name="Stracke R."/>
            <person name="Reinhardt R."/>
            <person name="Goesmann A."/>
            <person name="Kraft T."/>
            <person name="Schulz B."/>
            <person name="Stadler P.F."/>
            <person name="Schmidt T."/>
            <person name="Gabaldon T."/>
            <person name="Lehrach H."/>
            <person name="Weisshaar B."/>
            <person name="Himmelbauer H."/>
        </authorList>
    </citation>
    <scope>NUCLEOTIDE SEQUENCE [LARGE SCALE GENOMIC DNA]</scope>
    <source>
        <tissue evidence="1">Taproot</tissue>
    </source>
</reference>
<evidence type="ECO:0000313" key="2">
    <source>
        <dbReference type="Proteomes" id="UP000035740"/>
    </source>
</evidence>
<organism evidence="1 2">
    <name type="scientific">Beta vulgaris subsp. vulgaris</name>
    <name type="common">Beet</name>
    <dbReference type="NCBI Taxonomy" id="3555"/>
    <lineage>
        <taxon>Eukaryota</taxon>
        <taxon>Viridiplantae</taxon>
        <taxon>Streptophyta</taxon>
        <taxon>Embryophyta</taxon>
        <taxon>Tracheophyta</taxon>
        <taxon>Spermatophyta</taxon>
        <taxon>Magnoliopsida</taxon>
        <taxon>eudicotyledons</taxon>
        <taxon>Gunneridae</taxon>
        <taxon>Pentapetalae</taxon>
        <taxon>Caryophyllales</taxon>
        <taxon>Chenopodiaceae</taxon>
        <taxon>Betoideae</taxon>
        <taxon>Beta</taxon>
    </lineage>
</organism>
<name>A0A0J8AZT2_BETVV</name>
<gene>
    <name evidence="1" type="ORF">BVRB_023540</name>
</gene>
<sequence>MLYCDPDGSLNCNCSDVSHPGLSWTISKASIPYSPSWLDEDLVTSALGSHEKRSGPDLTGISQPVQDRALVRAVQSALMAVPSDHIGLMLNPTPHFELFTVNLLS</sequence>
<dbReference type="Proteomes" id="UP000035740">
    <property type="component" value="Unassembled WGS sequence"/>
</dbReference>
<dbReference type="AlphaFoldDB" id="A0A0J8AZT2"/>
<protein>
    <submittedName>
        <fullName evidence="1">Uncharacterized protein</fullName>
    </submittedName>
</protein>
<accession>A0A0J8AZT2</accession>
<dbReference type="EMBL" id="KQ095170">
    <property type="protein sequence ID" value="KMS94226.1"/>
    <property type="molecule type" value="Genomic_DNA"/>
</dbReference>
<proteinExistence type="predicted"/>
<keyword evidence="2" id="KW-1185">Reference proteome</keyword>
<evidence type="ECO:0000313" key="1">
    <source>
        <dbReference type="EMBL" id="KMS94226.1"/>
    </source>
</evidence>
<feature type="non-terminal residue" evidence="1">
    <location>
        <position position="105"/>
    </location>
</feature>